<proteinExistence type="predicted"/>
<reference evidence="1" key="2">
    <citation type="submission" date="2024-06" db="EMBL/GenBank/DDBJ databases">
        <authorList>
            <person name="Plum-Jensen L.E."/>
            <person name="Schramm A."/>
            <person name="Marshall I.P.G."/>
        </authorList>
    </citation>
    <scope>NUCLEOTIDE SEQUENCE</scope>
    <source>
        <strain evidence="1">Rat1</strain>
    </source>
</reference>
<dbReference type="EMBL" id="CP159373">
    <property type="protein sequence ID" value="XCN75159.1"/>
    <property type="molecule type" value="Genomic_DNA"/>
</dbReference>
<dbReference type="AlphaFoldDB" id="A0AAU8M138"/>
<gene>
    <name evidence="1" type="ORF">Q3M24_10625</name>
</gene>
<accession>A0AAU8M138</accession>
<dbReference type="KEGG" id="eaj:Q3M24_10625"/>
<organism evidence="1">
    <name type="scientific">Candidatus Electrothrix aestuarii</name>
    <dbReference type="NCBI Taxonomy" id="3062594"/>
    <lineage>
        <taxon>Bacteria</taxon>
        <taxon>Pseudomonadati</taxon>
        <taxon>Thermodesulfobacteriota</taxon>
        <taxon>Desulfobulbia</taxon>
        <taxon>Desulfobulbales</taxon>
        <taxon>Desulfobulbaceae</taxon>
        <taxon>Candidatus Electrothrix</taxon>
    </lineage>
</organism>
<sequence>MEIVFKICGKEVYQESVNNPLAAAVLSGRTKSIERAVGDFTCSEHGGYPVIIFAGHNVENLTCDVGGCCNNFVNSLREKLDFLL</sequence>
<reference evidence="1" key="1">
    <citation type="journal article" date="2024" name="Syst. Appl. Microbiol.">
        <title>First single-strain enrichments of Electrothrix cable bacteria, description of E. aestuarii sp. nov. and E. rattekaaiensis sp. nov., and proposal of a cable bacteria taxonomy following the rules of the SeqCode.</title>
        <authorList>
            <person name="Plum-Jensen L.E."/>
            <person name="Schramm A."/>
            <person name="Marshall I.P.G."/>
        </authorList>
    </citation>
    <scope>NUCLEOTIDE SEQUENCE</scope>
    <source>
        <strain evidence="1">Rat1</strain>
    </source>
</reference>
<protein>
    <submittedName>
        <fullName evidence="1">Uncharacterized protein</fullName>
    </submittedName>
</protein>
<evidence type="ECO:0000313" key="1">
    <source>
        <dbReference type="EMBL" id="XCN75159.1"/>
    </source>
</evidence>
<name>A0AAU8M138_9BACT</name>